<proteinExistence type="predicted"/>
<accession>A0A848J4S9</accession>
<keyword evidence="9" id="KW-1185">Reference proteome</keyword>
<dbReference type="Pfam" id="PF00149">
    <property type="entry name" value="Metallophos"/>
    <property type="match status" value="1"/>
</dbReference>
<feature type="domain" description="Calcineurin-like phosphoesterase" evidence="7">
    <location>
        <begin position="13"/>
        <end position="217"/>
    </location>
</feature>
<dbReference type="Proteomes" id="UP000559010">
    <property type="component" value="Unassembled WGS sequence"/>
</dbReference>
<evidence type="ECO:0000256" key="1">
    <source>
        <dbReference type="ARBA" id="ARBA00022475"/>
    </source>
</evidence>
<dbReference type="CDD" id="cd07398">
    <property type="entry name" value="MPP_YbbF-LpxH"/>
    <property type="match status" value="1"/>
</dbReference>
<dbReference type="PANTHER" id="PTHR34990:SF1">
    <property type="entry name" value="UDP-2,3-DIACYLGLUCOSAMINE HYDROLASE"/>
    <property type="match status" value="1"/>
</dbReference>
<dbReference type="GO" id="GO:0009245">
    <property type="term" value="P:lipid A biosynthetic process"/>
    <property type="evidence" value="ECO:0007669"/>
    <property type="project" value="TreeGrafter"/>
</dbReference>
<dbReference type="SUPFAM" id="SSF56300">
    <property type="entry name" value="Metallo-dependent phosphatases"/>
    <property type="match status" value="1"/>
</dbReference>
<keyword evidence="6" id="KW-0464">Manganese</keyword>
<gene>
    <name evidence="8" type="ORF">HH304_13735</name>
</gene>
<keyword evidence="3" id="KW-0479">Metal-binding</keyword>
<dbReference type="GO" id="GO:0016020">
    <property type="term" value="C:membrane"/>
    <property type="evidence" value="ECO:0007669"/>
    <property type="project" value="GOC"/>
</dbReference>
<dbReference type="RefSeq" id="WP_169682600.1">
    <property type="nucleotide sequence ID" value="NZ_JABBNU010000008.1"/>
</dbReference>
<keyword evidence="2" id="KW-0997">Cell inner membrane</keyword>
<dbReference type="Gene3D" id="3.60.21.10">
    <property type="match status" value="1"/>
</dbReference>
<keyword evidence="1" id="KW-1003">Cell membrane</keyword>
<dbReference type="InterPro" id="IPR004843">
    <property type="entry name" value="Calcineurin-like_PHP"/>
</dbReference>
<dbReference type="PANTHER" id="PTHR34990">
    <property type="entry name" value="UDP-2,3-DIACYLGLUCOSAMINE HYDROLASE-RELATED"/>
    <property type="match status" value="1"/>
</dbReference>
<dbReference type="InterPro" id="IPR043461">
    <property type="entry name" value="LpxH-like"/>
</dbReference>
<evidence type="ECO:0000313" key="9">
    <source>
        <dbReference type="Proteomes" id="UP000559010"/>
    </source>
</evidence>
<keyword evidence="4" id="KW-0378">Hydrolase</keyword>
<evidence type="ECO:0000256" key="4">
    <source>
        <dbReference type="ARBA" id="ARBA00022801"/>
    </source>
</evidence>
<dbReference type="EMBL" id="JABBNU010000008">
    <property type="protein sequence ID" value="NMM49464.1"/>
    <property type="molecule type" value="Genomic_DNA"/>
</dbReference>
<dbReference type="GO" id="GO:0046872">
    <property type="term" value="F:metal ion binding"/>
    <property type="evidence" value="ECO:0007669"/>
    <property type="project" value="UniProtKB-KW"/>
</dbReference>
<evidence type="ECO:0000313" key="8">
    <source>
        <dbReference type="EMBL" id="NMM49464.1"/>
    </source>
</evidence>
<dbReference type="AlphaFoldDB" id="A0A848J4S9"/>
<evidence type="ECO:0000256" key="2">
    <source>
        <dbReference type="ARBA" id="ARBA00022519"/>
    </source>
</evidence>
<reference evidence="8 9" key="1">
    <citation type="submission" date="2020-04" db="EMBL/GenBank/DDBJ databases">
        <title>Flammeovirgaceae bacterium KN852 isolated from deep sea.</title>
        <authorList>
            <person name="Zhang D.-C."/>
        </authorList>
    </citation>
    <scope>NUCLEOTIDE SEQUENCE [LARGE SCALE GENOMIC DNA]</scope>
    <source>
        <strain evidence="8 9">KN852</strain>
    </source>
</reference>
<protein>
    <submittedName>
        <fullName evidence="8">UDP-2,3-diacylglucosamine diphosphatase</fullName>
    </submittedName>
</protein>
<organism evidence="8 9">
    <name type="scientific">Marinigracilibium pacificum</name>
    <dbReference type="NCBI Taxonomy" id="2729599"/>
    <lineage>
        <taxon>Bacteria</taxon>
        <taxon>Pseudomonadati</taxon>
        <taxon>Bacteroidota</taxon>
        <taxon>Cytophagia</taxon>
        <taxon>Cytophagales</taxon>
        <taxon>Flammeovirgaceae</taxon>
        <taxon>Marinigracilibium</taxon>
    </lineage>
</organism>
<keyword evidence="5" id="KW-0472">Membrane</keyword>
<dbReference type="InterPro" id="IPR029052">
    <property type="entry name" value="Metallo-depent_PP-like"/>
</dbReference>
<evidence type="ECO:0000256" key="5">
    <source>
        <dbReference type="ARBA" id="ARBA00023136"/>
    </source>
</evidence>
<dbReference type="GO" id="GO:0008758">
    <property type="term" value="F:UDP-2,3-diacylglucosamine hydrolase activity"/>
    <property type="evidence" value="ECO:0007669"/>
    <property type="project" value="TreeGrafter"/>
</dbReference>
<name>A0A848J4S9_9BACT</name>
<evidence type="ECO:0000256" key="3">
    <source>
        <dbReference type="ARBA" id="ARBA00022723"/>
    </source>
</evidence>
<evidence type="ECO:0000256" key="6">
    <source>
        <dbReference type="ARBA" id="ARBA00023211"/>
    </source>
</evidence>
<comment type="caution">
    <text evidence="8">The sequence shown here is derived from an EMBL/GenBank/DDBJ whole genome shotgun (WGS) entry which is preliminary data.</text>
</comment>
<evidence type="ECO:0000259" key="7">
    <source>
        <dbReference type="Pfam" id="PF00149"/>
    </source>
</evidence>
<sequence>MPEINIDLQTGKKLYFASDFHLGVDAFDTSQEREEKIIAWLKSISDDAHVVFLVGDIFDFWFEYRKVVPKGFIGFLNQVREVVKKGIPVYFFKGNHDMWMFDYIPEITGASIISDELILKVNGKRLFVHHGDGLGPGDKSYKLLKKVFRSKLCQWLFALLHPAIGMGIAHFWSSQSKKKNNGLEQSFEDKFKENIWLYCKESEKTDHFDMYICGHRHLVLDLEVEPDSRYYNIGEWMTGSPYGVFDGENFKLCTFKG</sequence>